<proteinExistence type="predicted"/>
<evidence type="ECO:0000259" key="3">
    <source>
        <dbReference type="Pfam" id="PF16845"/>
    </source>
</evidence>
<dbReference type="InterPro" id="IPR000010">
    <property type="entry name" value="Cystatin_dom"/>
</dbReference>
<evidence type="ECO:0000313" key="4">
    <source>
        <dbReference type="EMBL" id="DAD39254.1"/>
    </source>
</evidence>
<keyword evidence="2" id="KW-0789">Thiol protease inhibitor</keyword>
<reference evidence="4 5" key="1">
    <citation type="journal article" date="2020" name="Mol. Biol. Evol.">
        <title>Distinct Expression and Methylation Patterns for Genes with Different Fates following a Single Whole-Genome Duplication in Flowering Plants.</title>
        <authorList>
            <person name="Shi T."/>
            <person name="Rahmani R.S."/>
            <person name="Gugger P.F."/>
            <person name="Wang M."/>
            <person name="Li H."/>
            <person name="Zhang Y."/>
            <person name="Li Z."/>
            <person name="Wang Q."/>
            <person name="Van de Peer Y."/>
            <person name="Marchal K."/>
            <person name="Chen J."/>
        </authorList>
    </citation>
    <scope>NUCLEOTIDE SEQUENCE [LARGE SCALE GENOMIC DNA]</scope>
    <source>
        <tissue evidence="4">Leaf</tissue>
    </source>
</reference>
<comment type="caution">
    <text evidence="4">The sequence shown here is derived from an EMBL/GenBank/DDBJ whole genome shotgun (WGS) entry which is preliminary data.</text>
</comment>
<name>A0A822YYS3_NELNU</name>
<dbReference type="CDD" id="cd00042">
    <property type="entry name" value="CY"/>
    <property type="match status" value="1"/>
</dbReference>
<evidence type="ECO:0000256" key="1">
    <source>
        <dbReference type="ARBA" id="ARBA00022690"/>
    </source>
</evidence>
<dbReference type="Gene3D" id="3.10.450.10">
    <property type="match status" value="1"/>
</dbReference>
<evidence type="ECO:0000256" key="2">
    <source>
        <dbReference type="ARBA" id="ARBA00022704"/>
    </source>
</evidence>
<dbReference type="Pfam" id="PF16845">
    <property type="entry name" value="SQAPI"/>
    <property type="match status" value="1"/>
</dbReference>
<dbReference type="PANTHER" id="PTHR47364">
    <property type="entry name" value="CYSTEINE PROTEINASE INHIBITOR 5"/>
    <property type="match status" value="1"/>
</dbReference>
<protein>
    <recommendedName>
        <fullName evidence="3">Cystatin domain-containing protein</fullName>
    </recommendedName>
</protein>
<accession>A0A822YYS3</accession>
<dbReference type="SUPFAM" id="SSF54403">
    <property type="entry name" value="Cystatin/monellin"/>
    <property type="match status" value="1"/>
</dbReference>
<sequence>MDSLVLQGKHGWIPIKDLSDQHIIHELAEFAVTEHNKEANSNLMPQRVIQGESQVVAGTNYRLIKQRMVMRLPRITRQLSGRRMGRVPKI</sequence>
<dbReference type="PANTHER" id="PTHR47364:SF2">
    <property type="entry name" value="CYSTEINE PROTEINASE INHIBITOR 5"/>
    <property type="match status" value="1"/>
</dbReference>
<organism evidence="4 5">
    <name type="scientific">Nelumbo nucifera</name>
    <name type="common">Sacred lotus</name>
    <dbReference type="NCBI Taxonomy" id="4432"/>
    <lineage>
        <taxon>Eukaryota</taxon>
        <taxon>Viridiplantae</taxon>
        <taxon>Streptophyta</taxon>
        <taxon>Embryophyta</taxon>
        <taxon>Tracheophyta</taxon>
        <taxon>Spermatophyta</taxon>
        <taxon>Magnoliopsida</taxon>
        <taxon>Proteales</taxon>
        <taxon>Nelumbonaceae</taxon>
        <taxon>Nelumbo</taxon>
    </lineage>
</organism>
<dbReference type="InterPro" id="IPR046350">
    <property type="entry name" value="Cystatin_sf"/>
</dbReference>
<keyword evidence="1" id="KW-0646">Protease inhibitor</keyword>
<evidence type="ECO:0000313" key="5">
    <source>
        <dbReference type="Proteomes" id="UP000607653"/>
    </source>
</evidence>
<dbReference type="EMBL" id="DUZY01000005">
    <property type="protein sequence ID" value="DAD39254.1"/>
    <property type="molecule type" value="Genomic_DNA"/>
</dbReference>
<gene>
    <name evidence="4" type="ORF">HUJ06_013577</name>
</gene>
<dbReference type="Proteomes" id="UP000607653">
    <property type="component" value="Unassembled WGS sequence"/>
</dbReference>
<dbReference type="AlphaFoldDB" id="A0A822YYS3"/>
<keyword evidence="5" id="KW-1185">Reference proteome</keyword>
<dbReference type="GO" id="GO:0004869">
    <property type="term" value="F:cysteine-type endopeptidase inhibitor activity"/>
    <property type="evidence" value="ECO:0007669"/>
    <property type="project" value="UniProtKB-KW"/>
</dbReference>
<feature type="domain" description="Cystatin" evidence="3">
    <location>
        <begin position="15"/>
        <end position="64"/>
    </location>
</feature>